<dbReference type="EMBL" id="BLLK01000051">
    <property type="protein sequence ID" value="GFH56308.1"/>
    <property type="molecule type" value="Genomic_DNA"/>
</dbReference>
<evidence type="ECO:0000313" key="2">
    <source>
        <dbReference type="Proteomes" id="UP001054902"/>
    </source>
</evidence>
<gene>
    <name evidence="1" type="ORF">CTEN210_12784</name>
</gene>
<comment type="caution">
    <text evidence="1">The sequence shown here is derived from an EMBL/GenBank/DDBJ whole genome shotgun (WGS) entry which is preliminary data.</text>
</comment>
<name>A0AAD3D282_9STRA</name>
<reference evidence="1 2" key="1">
    <citation type="journal article" date="2021" name="Sci. Rep.">
        <title>The genome of the diatom Chaetoceros tenuissimus carries an ancient integrated fragment of an extant virus.</title>
        <authorList>
            <person name="Hongo Y."/>
            <person name="Kimura K."/>
            <person name="Takaki Y."/>
            <person name="Yoshida Y."/>
            <person name="Baba S."/>
            <person name="Kobayashi G."/>
            <person name="Nagasaki K."/>
            <person name="Hano T."/>
            <person name="Tomaru Y."/>
        </authorList>
    </citation>
    <scope>NUCLEOTIDE SEQUENCE [LARGE SCALE GENOMIC DNA]</scope>
    <source>
        <strain evidence="1 2">NIES-3715</strain>
    </source>
</reference>
<sequence>MSVPKKKVTKIVIVAFLMLCVGYIYNEDSKLSRFLSSSKDNDKEEGTSSPNLSHVDRIYYINMDHRTDKQDWMESWLEPFSKKYSIPYYRISGKRGDPDHDDCGSRPLGNCMAVNGLIYSNFEIMDNHNTTGITIVLEDDYEIKDYPKLLKSLSMAPDDWDVIRFDLWQGPHGNFPRIDMGDLGNGFQTVSPPEESQHHCGGTHITVWRGDKVDKLHKHWDSHPRLGVDCRLAADNITSYALMTGVGALKRGMGGDIPHFRRLGLGAFDYK</sequence>
<organism evidence="1 2">
    <name type="scientific">Chaetoceros tenuissimus</name>
    <dbReference type="NCBI Taxonomy" id="426638"/>
    <lineage>
        <taxon>Eukaryota</taxon>
        <taxon>Sar</taxon>
        <taxon>Stramenopiles</taxon>
        <taxon>Ochrophyta</taxon>
        <taxon>Bacillariophyta</taxon>
        <taxon>Coscinodiscophyceae</taxon>
        <taxon>Chaetocerotophycidae</taxon>
        <taxon>Chaetocerotales</taxon>
        <taxon>Chaetocerotaceae</taxon>
        <taxon>Chaetoceros</taxon>
    </lineage>
</organism>
<dbReference type="Proteomes" id="UP001054902">
    <property type="component" value="Unassembled WGS sequence"/>
</dbReference>
<protein>
    <submittedName>
        <fullName evidence="1">Uncharacterized protein</fullName>
    </submittedName>
</protein>
<accession>A0AAD3D282</accession>
<proteinExistence type="predicted"/>
<dbReference type="AlphaFoldDB" id="A0AAD3D282"/>
<keyword evidence="2" id="KW-1185">Reference proteome</keyword>
<evidence type="ECO:0000313" key="1">
    <source>
        <dbReference type="EMBL" id="GFH56308.1"/>
    </source>
</evidence>